<reference evidence="1" key="1">
    <citation type="submission" date="2024-06" db="EMBL/GenBank/DDBJ databases">
        <authorList>
            <person name="Sun Y."/>
        </authorList>
    </citation>
    <scope>NUCLEOTIDE SEQUENCE</scope>
    <source>
        <strain evidence="1">IGA1.0</strain>
    </source>
</reference>
<dbReference type="EMBL" id="CP157948">
    <property type="protein sequence ID" value="XBS90394.1"/>
    <property type="molecule type" value="Genomic_DNA"/>
</dbReference>
<protein>
    <recommendedName>
        <fullName evidence="2">GNAT family N-acetyltransferase</fullName>
    </recommendedName>
</protein>
<organism evidence="1">
    <name type="scientific">Rhodanobacter sp. IGA1.0</name>
    <dbReference type="NCBI Taxonomy" id="3158582"/>
    <lineage>
        <taxon>Bacteria</taxon>
        <taxon>Pseudomonadati</taxon>
        <taxon>Pseudomonadota</taxon>
        <taxon>Gammaproteobacteria</taxon>
        <taxon>Lysobacterales</taxon>
        <taxon>Rhodanobacteraceae</taxon>
        <taxon>Rhodanobacter</taxon>
    </lineage>
</organism>
<gene>
    <name evidence="1" type="ORF">ABNK63_01765</name>
</gene>
<dbReference type="AlphaFoldDB" id="A0AAU7QLU7"/>
<evidence type="ECO:0008006" key="2">
    <source>
        <dbReference type="Google" id="ProtNLM"/>
    </source>
</evidence>
<dbReference type="RefSeq" id="WP_007804188.1">
    <property type="nucleotide sequence ID" value="NZ_CP157948.1"/>
</dbReference>
<proteinExistence type="predicted"/>
<accession>A0AAU7QLU7</accession>
<sequence>MSHPSADVRPNADPSFEIIPVWRNVSPGVIAELSGLWAQTGAIGDPASAATRGQQAVCIGRDASGAICAVGTAVIRTLPRLRQPMYFYRQFFAPGFRGQRQTVPFFRRACDILQAHDAQLAVPEALGVLVELENTLLAARYVHACDPHSGTTFIGYSPRGLQLRVSYFDHARLFPPALPGRRREGRLPTRE</sequence>
<name>A0AAU7QLU7_9GAMM</name>
<evidence type="ECO:0000313" key="1">
    <source>
        <dbReference type="EMBL" id="XBS90394.1"/>
    </source>
</evidence>